<reference evidence="1" key="2">
    <citation type="journal article" date="2022" name="New Phytol.">
        <title>Evolutionary transition to the ectomycorrhizal habit in the genomes of a hyperdiverse lineage of mushroom-forming fungi.</title>
        <authorList>
            <person name="Looney B."/>
            <person name="Miyauchi S."/>
            <person name="Morin E."/>
            <person name="Drula E."/>
            <person name="Courty P.E."/>
            <person name="Kohler A."/>
            <person name="Kuo A."/>
            <person name="LaButti K."/>
            <person name="Pangilinan J."/>
            <person name="Lipzen A."/>
            <person name="Riley R."/>
            <person name="Andreopoulos W."/>
            <person name="He G."/>
            <person name="Johnson J."/>
            <person name="Nolan M."/>
            <person name="Tritt A."/>
            <person name="Barry K.W."/>
            <person name="Grigoriev I.V."/>
            <person name="Nagy L.G."/>
            <person name="Hibbett D."/>
            <person name="Henrissat B."/>
            <person name="Matheny P.B."/>
            <person name="Labbe J."/>
            <person name="Martin F.M."/>
        </authorList>
    </citation>
    <scope>NUCLEOTIDE SEQUENCE</scope>
    <source>
        <strain evidence="1">FP105234-sp</strain>
    </source>
</reference>
<evidence type="ECO:0000313" key="2">
    <source>
        <dbReference type="Proteomes" id="UP000814033"/>
    </source>
</evidence>
<gene>
    <name evidence="1" type="ORF">FA95DRAFT_1564167</name>
</gene>
<protein>
    <submittedName>
        <fullName evidence="1">Uncharacterized protein</fullName>
    </submittedName>
</protein>
<evidence type="ECO:0000313" key="1">
    <source>
        <dbReference type="EMBL" id="KAI0042619.1"/>
    </source>
</evidence>
<accession>A0ACB8RER7</accession>
<feature type="non-terminal residue" evidence="1">
    <location>
        <position position="57"/>
    </location>
</feature>
<reference evidence="1" key="1">
    <citation type="submission" date="2021-02" db="EMBL/GenBank/DDBJ databases">
        <authorList>
            <consortium name="DOE Joint Genome Institute"/>
            <person name="Ahrendt S."/>
            <person name="Looney B.P."/>
            <person name="Miyauchi S."/>
            <person name="Morin E."/>
            <person name="Drula E."/>
            <person name="Courty P.E."/>
            <person name="Chicoki N."/>
            <person name="Fauchery L."/>
            <person name="Kohler A."/>
            <person name="Kuo A."/>
            <person name="Labutti K."/>
            <person name="Pangilinan J."/>
            <person name="Lipzen A."/>
            <person name="Riley R."/>
            <person name="Andreopoulos W."/>
            <person name="He G."/>
            <person name="Johnson J."/>
            <person name="Barry K.W."/>
            <person name="Grigoriev I.V."/>
            <person name="Nagy L."/>
            <person name="Hibbett D."/>
            <person name="Henrissat B."/>
            <person name="Matheny P.B."/>
            <person name="Labbe J."/>
            <person name="Martin F."/>
        </authorList>
    </citation>
    <scope>NUCLEOTIDE SEQUENCE</scope>
    <source>
        <strain evidence="1">FP105234-sp</strain>
    </source>
</reference>
<organism evidence="1 2">
    <name type="scientific">Auriscalpium vulgare</name>
    <dbReference type="NCBI Taxonomy" id="40419"/>
    <lineage>
        <taxon>Eukaryota</taxon>
        <taxon>Fungi</taxon>
        <taxon>Dikarya</taxon>
        <taxon>Basidiomycota</taxon>
        <taxon>Agaricomycotina</taxon>
        <taxon>Agaricomycetes</taxon>
        <taxon>Russulales</taxon>
        <taxon>Auriscalpiaceae</taxon>
        <taxon>Auriscalpium</taxon>
    </lineage>
</organism>
<keyword evidence="2" id="KW-1185">Reference proteome</keyword>
<dbReference type="EMBL" id="MU276056">
    <property type="protein sequence ID" value="KAI0042619.1"/>
    <property type="molecule type" value="Genomic_DNA"/>
</dbReference>
<comment type="caution">
    <text evidence="1">The sequence shown here is derived from an EMBL/GenBank/DDBJ whole genome shotgun (WGS) entry which is preliminary data.</text>
</comment>
<sequence>MRYPHICTHTTTEHKRKCVRCPRSSIPSVSIKIAADCTTVPARQLTTRLEPSPWCVR</sequence>
<proteinExistence type="predicted"/>
<dbReference type="Proteomes" id="UP000814033">
    <property type="component" value="Unassembled WGS sequence"/>
</dbReference>
<name>A0ACB8RER7_9AGAM</name>